<organism evidence="11 12">
    <name type="scientific">Staphylotrichum tortipilum</name>
    <dbReference type="NCBI Taxonomy" id="2831512"/>
    <lineage>
        <taxon>Eukaryota</taxon>
        <taxon>Fungi</taxon>
        <taxon>Dikarya</taxon>
        <taxon>Ascomycota</taxon>
        <taxon>Pezizomycotina</taxon>
        <taxon>Sordariomycetes</taxon>
        <taxon>Sordariomycetidae</taxon>
        <taxon>Sordariales</taxon>
        <taxon>Chaetomiaceae</taxon>
        <taxon>Staphylotrichum</taxon>
    </lineage>
</organism>
<dbReference type="SUPFAM" id="SSF54001">
    <property type="entry name" value="Cysteine proteinases"/>
    <property type="match status" value="1"/>
</dbReference>
<name>A0AAN6MTP6_9PEZI</name>
<evidence type="ECO:0000256" key="4">
    <source>
        <dbReference type="ARBA" id="ARBA00022786"/>
    </source>
</evidence>
<evidence type="ECO:0000256" key="8">
    <source>
        <dbReference type="RuleBase" id="RU361215"/>
    </source>
</evidence>
<sequence length="243" mass="25987">MAPYSKHFIPLESDPAVFNDLIRLLGVPPSLSFFDILLLDGPHDLPGPALALVLVLPTTEGYERRKAAEDADDDDDRDGKDGEDGEHVVWYRQTINNACGLYAILHALSNGAARDELGTASPMAALIDACAALSAADQRAAILESSAELEEAYASVARQGSSAVPDSAEDEVDFHYVCFVSPRGSGRLYELDGDRRGPIDRGLLILGPGEDLLAPAATDVIRGYMEREGGNVNFSLMALVRCG</sequence>
<dbReference type="GO" id="GO:0006511">
    <property type="term" value="P:ubiquitin-dependent protein catabolic process"/>
    <property type="evidence" value="ECO:0007669"/>
    <property type="project" value="UniProtKB-UniRule"/>
</dbReference>
<dbReference type="Proteomes" id="UP001303889">
    <property type="component" value="Unassembled WGS sequence"/>
</dbReference>
<evidence type="ECO:0000256" key="7">
    <source>
        <dbReference type="PROSITE-ProRule" id="PRU01393"/>
    </source>
</evidence>
<keyword evidence="12" id="KW-1185">Reference proteome</keyword>
<dbReference type="EMBL" id="MU855326">
    <property type="protein sequence ID" value="KAK3906480.1"/>
    <property type="molecule type" value="Genomic_DNA"/>
</dbReference>
<dbReference type="PANTHER" id="PTHR10589">
    <property type="entry name" value="UBIQUITIN CARBOXYL-TERMINAL HYDROLASE"/>
    <property type="match status" value="1"/>
</dbReference>
<dbReference type="Gene3D" id="3.40.532.10">
    <property type="entry name" value="Peptidase C12, ubiquitin carboxyl-terminal hydrolase"/>
    <property type="match status" value="1"/>
</dbReference>
<dbReference type="PRINTS" id="PR00707">
    <property type="entry name" value="UBCTHYDRLASE"/>
</dbReference>
<feature type="domain" description="UCH catalytic" evidence="10">
    <location>
        <begin position="7"/>
        <end position="241"/>
    </location>
</feature>
<dbReference type="Pfam" id="PF01088">
    <property type="entry name" value="Peptidase_C12"/>
    <property type="match status" value="1"/>
</dbReference>
<dbReference type="GO" id="GO:0004843">
    <property type="term" value="F:cysteine-type deubiquitinase activity"/>
    <property type="evidence" value="ECO:0007669"/>
    <property type="project" value="UniProtKB-UniRule"/>
</dbReference>
<reference evidence="11" key="1">
    <citation type="journal article" date="2023" name="Mol. Phylogenet. Evol.">
        <title>Genome-scale phylogeny and comparative genomics of the fungal order Sordariales.</title>
        <authorList>
            <person name="Hensen N."/>
            <person name="Bonometti L."/>
            <person name="Westerberg I."/>
            <person name="Brannstrom I.O."/>
            <person name="Guillou S."/>
            <person name="Cros-Aarteil S."/>
            <person name="Calhoun S."/>
            <person name="Haridas S."/>
            <person name="Kuo A."/>
            <person name="Mondo S."/>
            <person name="Pangilinan J."/>
            <person name="Riley R."/>
            <person name="LaButti K."/>
            <person name="Andreopoulos B."/>
            <person name="Lipzen A."/>
            <person name="Chen C."/>
            <person name="Yan M."/>
            <person name="Daum C."/>
            <person name="Ng V."/>
            <person name="Clum A."/>
            <person name="Steindorff A."/>
            <person name="Ohm R.A."/>
            <person name="Martin F."/>
            <person name="Silar P."/>
            <person name="Natvig D.O."/>
            <person name="Lalanne C."/>
            <person name="Gautier V."/>
            <person name="Ament-Velasquez S.L."/>
            <person name="Kruys A."/>
            <person name="Hutchinson M.I."/>
            <person name="Powell A.J."/>
            <person name="Barry K."/>
            <person name="Miller A.N."/>
            <person name="Grigoriev I.V."/>
            <person name="Debuchy R."/>
            <person name="Gladieux P."/>
            <person name="Hiltunen Thoren M."/>
            <person name="Johannesson H."/>
        </authorList>
    </citation>
    <scope>NUCLEOTIDE SEQUENCE</scope>
    <source>
        <strain evidence="11">CBS 103.79</strain>
    </source>
</reference>
<comment type="similarity">
    <text evidence="2 7 8">Belongs to the peptidase C12 family.</text>
</comment>
<dbReference type="GO" id="GO:0016579">
    <property type="term" value="P:protein deubiquitination"/>
    <property type="evidence" value="ECO:0007669"/>
    <property type="project" value="TreeGrafter"/>
</dbReference>
<dbReference type="InterPro" id="IPR036959">
    <property type="entry name" value="Peptidase_C12_UCH_sf"/>
</dbReference>
<keyword evidence="6 7" id="KW-0788">Thiol protease</keyword>
<dbReference type="InterPro" id="IPR038765">
    <property type="entry name" value="Papain-like_cys_pep_sf"/>
</dbReference>
<keyword evidence="5 7" id="KW-0378">Hydrolase</keyword>
<dbReference type="InterPro" id="IPR057254">
    <property type="entry name" value="UCH_AS"/>
</dbReference>
<comment type="caution">
    <text evidence="11">The sequence shown here is derived from an EMBL/GenBank/DDBJ whole genome shotgun (WGS) entry which is preliminary data.</text>
</comment>
<reference evidence="11" key="2">
    <citation type="submission" date="2023-05" db="EMBL/GenBank/DDBJ databases">
        <authorList>
            <consortium name="Lawrence Berkeley National Laboratory"/>
            <person name="Steindorff A."/>
            <person name="Hensen N."/>
            <person name="Bonometti L."/>
            <person name="Westerberg I."/>
            <person name="Brannstrom I.O."/>
            <person name="Guillou S."/>
            <person name="Cros-Aarteil S."/>
            <person name="Calhoun S."/>
            <person name="Haridas S."/>
            <person name="Kuo A."/>
            <person name="Mondo S."/>
            <person name="Pangilinan J."/>
            <person name="Riley R."/>
            <person name="Labutti K."/>
            <person name="Andreopoulos B."/>
            <person name="Lipzen A."/>
            <person name="Chen C."/>
            <person name="Yanf M."/>
            <person name="Daum C."/>
            <person name="Ng V."/>
            <person name="Clum A."/>
            <person name="Ohm R."/>
            <person name="Martin F."/>
            <person name="Silar P."/>
            <person name="Natvig D."/>
            <person name="Lalanne C."/>
            <person name="Gautier V."/>
            <person name="Ament-Velasquez S.L."/>
            <person name="Kruys A."/>
            <person name="Hutchinson M.I."/>
            <person name="Powell A.J."/>
            <person name="Barry K."/>
            <person name="Miller A.N."/>
            <person name="Grigoriev I.V."/>
            <person name="Debuchy R."/>
            <person name="Gladieux P."/>
            <person name="Thoren M.H."/>
            <person name="Johannesson H."/>
        </authorList>
    </citation>
    <scope>NUCLEOTIDE SEQUENCE</scope>
    <source>
        <strain evidence="11">CBS 103.79</strain>
    </source>
</reference>
<gene>
    <name evidence="11" type="ORF">C8A05DRAFT_29686</name>
</gene>
<dbReference type="EC" id="3.4.19.12" evidence="8"/>
<keyword evidence="3 7" id="KW-0645">Protease</keyword>
<dbReference type="AlphaFoldDB" id="A0AAN6MTP6"/>
<evidence type="ECO:0000256" key="2">
    <source>
        <dbReference type="ARBA" id="ARBA00009326"/>
    </source>
</evidence>
<dbReference type="PROSITE" id="PS00140">
    <property type="entry name" value="UCH_1"/>
    <property type="match status" value="1"/>
</dbReference>
<dbReference type="GO" id="GO:0005737">
    <property type="term" value="C:cytoplasm"/>
    <property type="evidence" value="ECO:0007669"/>
    <property type="project" value="TreeGrafter"/>
</dbReference>
<comment type="catalytic activity">
    <reaction evidence="1 7 8">
        <text>Thiol-dependent hydrolysis of ester, thioester, amide, peptide and isopeptide bonds formed by the C-terminal Gly of ubiquitin (a 76-residue protein attached to proteins as an intracellular targeting signal).</text>
        <dbReference type="EC" id="3.4.19.12"/>
    </reaction>
</comment>
<evidence type="ECO:0000256" key="5">
    <source>
        <dbReference type="ARBA" id="ARBA00022801"/>
    </source>
</evidence>
<proteinExistence type="inferred from homology"/>
<feature type="active site" description="Nucleophile" evidence="7">
    <location>
        <position position="99"/>
    </location>
</feature>
<evidence type="ECO:0000256" key="1">
    <source>
        <dbReference type="ARBA" id="ARBA00000707"/>
    </source>
</evidence>
<evidence type="ECO:0000313" key="11">
    <source>
        <dbReference type="EMBL" id="KAK3906480.1"/>
    </source>
</evidence>
<evidence type="ECO:0000256" key="6">
    <source>
        <dbReference type="ARBA" id="ARBA00022807"/>
    </source>
</evidence>
<feature type="site" description="Important for enzyme activity" evidence="7">
    <location>
        <position position="192"/>
    </location>
</feature>
<feature type="active site" description="Proton donor" evidence="7">
    <location>
        <position position="175"/>
    </location>
</feature>
<evidence type="ECO:0000259" key="10">
    <source>
        <dbReference type="PROSITE" id="PS52048"/>
    </source>
</evidence>
<feature type="region of interest" description="Disordered" evidence="9">
    <location>
        <begin position="64"/>
        <end position="85"/>
    </location>
</feature>
<dbReference type="PANTHER" id="PTHR10589:SF17">
    <property type="entry name" value="UBIQUITIN CARBOXYL-TERMINAL HYDROLASE"/>
    <property type="match status" value="1"/>
</dbReference>
<evidence type="ECO:0000313" key="12">
    <source>
        <dbReference type="Proteomes" id="UP001303889"/>
    </source>
</evidence>
<accession>A0AAN6MTP6</accession>
<dbReference type="PROSITE" id="PS52048">
    <property type="entry name" value="UCH_DOMAIN"/>
    <property type="match status" value="1"/>
</dbReference>
<feature type="site" description="Transition state stabilizer" evidence="7">
    <location>
        <position position="93"/>
    </location>
</feature>
<protein>
    <recommendedName>
        <fullName evidence="8">Ubiquitin carboxyl-terminal hydrolase</fullName>
        <ecNumber evidence="8">3.4.19.12</ecNumber>
    </recommendedName>
</protein>
<keyword evidence="4 7" id="KW-0833">Ubl conjugation pathway</keyword>
<evidence type="ECO:0000256" key="3">
    <source>
        <dbReference type="ARBA" id="ARBA00022670"/>
    </source>
</evidence>
<dbReference type="InterPro" id="IPR001578">
    <property type="entry name" value="Peptidase_C12_UCH"/>
</dbReference>
<evidence type="ECO:0000256" key="9">
    <source>
        <dbReference type="SAM" id="MobiDB-lite"/>
    </source>
</evidence>